<gene>
    <name evidence="2" type="ORF">GQ61_07390</name>
</gene>
<dbReference type="AlphaFoldDB" id="A0A1W6N5I6"/>
<protein>
    <submittedName>
        <fullName evidence="2">Uncharacterized protein</fullName>
    </submittedName>
</protein>
<feature type="signal peptide" evidence="1">
    <location>
        <begin position="1"/>
        <end position="24"/>
    </location>
</feature>
<name>A0A1W6N5I6_9PROT</name>
<evidence type="ECO:0000313" key="3">
    <source>
        <dbReference type="Proteomes" id="UP000237351"/>
    </source>
</evidence>
<sequence length="218" mass="24572">MTKKFIKKLMLSLCTLCTLSPLYAGETESTTEFSIIRDLRNETQLSLPTLLKGLSKLNLGVLTNNNQDVILKSRRVKTIVEAGTNKSCGGQNGTWQEVVHFDVAGNDHQVNLLITADCNKIDIKHMFSGHSMVSPEMFNDIAFPAIHNHLKDEFNLNIPSQNLDEFMKAVSFEIKKVSESTKEVLEEWTVFYKDKPHIVLVKITPVDQGKFTFSIQQG</sequence>
<dbReference type="RefSeq" id="WP_085784672.1">
    <property type="nucleotide sequence ID" value="NZ_CP008743.1"/>
</dbReference>
<dbReference type="Proteomes" id="UP000237351">
    <property type="component" value="Chromosome"/>
</dbReference>
<proteinExistence type="predicted"/>
<reference evidence="2 3" key="1">
    <citation type="submission" date="2014-06" db="EMBL/GenBank/DDBJ databases">
        <title>The genome of the endonuclear symbiont Nucleicultrix amoebiphila.</title>
        <authorList>
            <person name="Schulz F."/>
            <person name="Horn M."/>
        </authorList>
    </citation>
    <scope>NUCLEOTIDE SEQUENCE [LARGE SCALE GENOMIC DNA]</scope>
    <source>
        <strain evidence="2 3">FS5</strain>
    </source>
</reference>
<evidence type="ECO:0000256" key="1">
    <source>
        <dbReference type="SAM" id="SignalP"/>
    </source>
</evidence>
<feature type="chain" id="PRO_5012890685" evidence="1">
    <location>
        <begin position="25"/>
        <end position="218"/>
    </location>
</feature>
<keyword evidence="3" id="KW-1185">Reference proteome</keyword>
<dbReference type="STRING" id="1414854.GQ61_07390"/>
<evidence type="ECO:0000313" key="2">
    <source>
        <dbReference type="EMBL" id="ARN85135.1"/>
    </source>
</evidence>
<dbReference type="EMBL" id="CP008743">
    <property type="protein sequence ID" value="ARN85135.1"/>
    <property type="molecule type" value="Genomic_DNA"/>
</dbReference>
<dbReference type="KEGG" id="naf:GQ61_07390"/>
<keyword evidence="1" id="KW-0732">Signal</keyword>
<accession>A0A1W6N5I6</accession>
<organism evidence="2 3">
    <name type="scientific">Candidatus Nucleicultrix amoebiphila FS5</name>
    <dbReference type="NCBI Taxonomy" id="1414854"/>
    <lineage>
        <taxon>Bacteria</taxon>
        <taxon>Pseudomonadati</taxon>
        <taxon>Pseudomonadota</taxon>
        <taxon>Alphaproteobacteria</taxon>
        <taxon>Holosporales</taxon>
        <taxon>Candidatus Nucleicultricaceae</taxon>
        <taxon>Candidatus Nucleicultrix</taxon>
    </lineage>
</organism>